<dbReference type="EMBL" id="CAFAAI010000142">
    <property type="protein sequence ID" value="CAB4798872.1"/>
    <property type="molecule type" value="Genomic_DNA"/>
</dbReference>
<dbReference type="AlphaFoldDB" id="A0A6J6XPW3"/>
<organism evidence="1">
    <name type="scientific">freshwater metagenome</name>
    <dbReference type="NCBI Taxonomy" id="449393"/>
    <lineage>
        <taxon>unclassified sequences</taxon>
        <taxon>metagenomes</taxon>
        <taxon>ecological metagenomes</taxon>
    </lineage>
</organism>
<gene>
    <name evidence="1" type="ORF">UFOPK2992_00904</name>
</gene>
<reference evidence="1" key="1">
    <citation type="submission" date="2020-05" db="EMBL/GenBank/DDBJ databases">
        <authorList>
            <person name="Chiriac C."/>
            <person name="Salcher M."/>
            <person name="Ghai R."/>
            <person name="Kavagutti S V."/>
        </authorList>
    </citation>
    <scope>NUCLEOTIDE SEQUENCE</scope>
</reference>
<sequence length="54" mass="5897">MPGLSACSAGSFQIVMAFVKILVTFSPDKRRLVTRLPLIFRLYMNAVPPATTGI</sequence>
<protein>
    <submittedName>
        <fullName evidence="1">Unannotated protein</fullName>
    </submittedName>
</protein>
<evidence type="ECO:0000313" key="1">
    <source>
        <dbReference type="EMBL" id="CAB4798872.1"/>
    </source>
</evidence>
<proteinExistence type="predicted"/>
<accession>A0A6J6XPW3</accession>
<name>A0A6J6XPW3_9ZZZZ</name>